<evidence type="ECO:0000313" key="4">
    <source>
        <dbReference type="Proteomes" id="UP000250235"/>
    </source>
</evidence>
<evidence type="ECO:0000313" key="3">
    <source>
        <dbReference type="EMBL" id="KZV31839.1"/>
    </source>
</evidence>
<reference evidence="3 4" key="1">
    <citation type="journal article" date="2015" name="Proc. Natl. Acad. Sci. U.S.A.">
        <title>The resurrection genome of Boea hygrometrica: A blueprint for survival of dehydration.</title>
        <authorList>
            <person name="Xiao L."/>
            <person name="Yang G."/>
            <person name="Zhang L."/>
            <person name="Yang X."/>
            <person name="Zhao S."/>
            <person name="Ji Z."/>
            <person name="Zhou Q."/>
            <person name="Hu M."/>
            <person name="Wang Y."/>
            <person name="Chen M."/>
            <person name="Xu Y."/>
            <person name="Jin H."/>
            <person name="Xiao X."/>
            <person name="Hu G."/>
            <person name="Bao F."/>
            <person name="Hu Y."/>
            <person name="Wan P."/>
            <person name="Li L."/>
            <person name="Deng X."/>
            <person name="Kuang T."/>
            <person name="Xiang C."/>
            <person name="Zhu J.K."/>
            <person name="Oliver M.J."/>
            <person name="He Y."/>
        </authorList>
    </citation>
    <scope>NUCLEOTIDE SEQUENCE [LARGE SCALE GENOMIC DNA]</scope>
    <source>
        <strain evidence="4">cv. XS01</strain>
    </source>
</reference>
<protein>
    <submittedName>
        <fullName evidence="3">Uncharacterized protein</fullName>
    </submittedName>
</protein>
<proteinExistence type="predicted"/>
<accession>A0A2Z7BEH3</accession>
<feature type="region of interest" description="Disordered" evidence="2">
    <location>
        <begin position="111"/>
        <end position="135"/>
    </location>
</feature>
<keyword evidence="4" id="KW-1185">Reference proteome</keyword>
<evidence type="ECO:0000256" key="2">
    <source>
        <dbReference type="SAM" id="MobiDB-lite"/>
    </source>
</evidence>
<evidence type="ECO:0000256" key="1">
    <source>
        <dbReference type="SAM" id="Coils"/>
    </source>
</evidence>
<dbReference type="Proteomes" id="UP000250235">
    <property type="component" value="Unassembled WGS sequence"/>
</dbReference>
<feature type="coiled-coil region" evidence="1">
    <location>
        <begin position="21"/>
        <end position="66"/>
    </location>
</feature>
<organism evidence="3 4">
    <name type="scientific">Dorcoceras hygrometricum</name>
    <dbReference type="NCBI Taxonomy" id="472368"/>
    <lineage>
        <taxon>Eukaryota</taxon>
        <taxon>Viridiplantae</taxon>
        <taxon>Streptophyta</taxon>
        <taxon>Embryophyta</taxon>
        <taxon>Tracheophyta</taxon>
        <taxon>Spermatophyta</taxon>
        <taxon>Magnoliopsida</taxon>
        <taxon>eudicotyledons</taxon>
        <taxon>Gunneridae</taxon>
        <taxon>Pentapetalae</taxon>
        <taxon>asterids</taxon>
        <taxon>lamiids</taxon>
        <taxon>Lamiales</taxon>
        <taxon>Gesneriaceae</taxon>
        <taxon>Didymocarpoideae</taxon>
        <taxon>Trichosporeae</taxon>
        <taxon>Loxocarpinae</taxon>
        <taxon>Dorcoceras</taxon>
    </lineage>
</organism>
<dbReference type="EMBL" id="KV007399">
    <property type="protein sequence ID" value="KZV31839.1"/>
    <property type="molecule type" value="Genomic_DNA"/>
</dbReference>
<sequence>MAAEAQREVLEKQWLRLAAERVALMAEKGSLAAEKEALEAEKRAIRTELNETKALAEEEIGRLRSEAANAWDLGKEEFLKSSEFDNLCAKKSLAYFKTGFESCVAQFRDNDYSEEEHPVSRPETETHDIDNIKQL</sequence>
<name>A0A2Z7BEH3_9LAMI</name>
<gene>
    <name evidence="3" type="ORF">F511_44981</name>
</gene>
<dbReference type="AlphaFoldDB" id="A0A2Z7BEH3"/>
<keyword evidence="1" id="KW-0175">Coiled coil</keyword>